<gene>
    <name evidence="2" type="ORF">OOT00_07290</name>
</gene>
<dbReference type="Pfam" id="PF16149">
    <property type="entry name" value="DUF4857"/>
    <property type="match status" value="1"/>
</dbReference>
<evidence type="ECO:0000256" key="1">
    <source>
        <dbReference type="SAM" id="Phobius"/>
    </source>
</evidence>
<protein>
    <submittedName>
        <fullName evidence="2">DUF4857 domain-containing protein</fullName>
    </submittedName>
</protein>
<name>A0ABT3N8K4_9BACT</name>
<organism evidence="2 3">
    <name type="scientific">Desulfobotulus pelophilus</name>
    <dbReference type="NCBI Taxonomy" id="2823377"/>
    <lineage>
        <taxon>Bacteria</taxon>
        <taxon>Pseudomonadati</taxon>
        <taxon>Thermodesulfobacteriota</taxon>
        <taxon>Desulfobacteria</taxon>
        <taxon>Desulfobacterales</taxon>
        <taxon>Desulfobacteraceae</taxon>
        <taxon>Desulfobotulus</taxon>
    </lineage>
</organism>
<reference evidence="2 3" key="1">
    <citation type="submission" date="2022-11" db="EMBL/GenBank/DDBJ databases">
        <title>Desulfobotulus tamanensis H1 sp. nov. - anaerobic, alkaliphilic, sulphate reducing bacterium isolated from terrestrial mud volcano.</title>
        <authorList>
            <person name="Frolova A."/>
            <person name="Merkel A.Y."/>
            <person name="Slobodkin A.I."/>
        </authorList>
    </citation>
    <scope>NUCLEOTIDE SEQUENCE [LARGE SCALE GENOMIC DNA]</scope>
    <source>
        <strain evidence="2 3">H1</strain>
    </source>
</reference>
<feature type="transmembrane region" description="Helical" evidence="1">
    <location>
        <begin position="393"/>
        <end position="412"/>
    </location>
</feature>
<keyword evidence="1" id="KW-1133">Transmembrane helix</keyword>
<dbReference type="Proteomes" id="UP001209681">
    <property type="component" value="Unassembled WGS sequence"/>
</dbReference>
<evidence type="ECO:0000313" key="2">
    <source>
        <dbReference type="EMBL" id="MCW7753784.1"/>
    </source>
</evidence>
<feature type="transmembrane region" description="Helical" evidence="1">
    <location>
        <begin position="361"/>
        <end position="381"/>
    </location>
</feature>
<feature type="transmembrane region" description="Helical" evidence="1">
    <location>
        <begin position="6"/>
        <end position="26"/>
    </location>
</feature>
<evidence type="ECO:0000313" key="3">
    <source>
        <dbReference type="Proteomes" id="UP001209681"/>
    </source>
</evidence>
<accession>A0ABT3N8K4</accession>
<dbReference type="InterPro" id="IPR032333">
    <property type="entry name" value="DUF4857"/>
</dbReference>
<dbReference type="EMBL" id="JAPFPW010000006">
    <property type="protein sequence ID" value="MCW7753784.1"/>
    <property type="molecule type" value="Genomic_DNA"/>
</dbReference>
<sequence length="424" mass="49402">MTVLSRYAAVVFAVLILSTFLPRFFWQAMEGQRNRVDMFYSPVNGEFLFQEQDRYGRVFYRTEHGQELDQKAFALLLPFRYARDLMRWGEMPGELHGVAIDADQLQRDVQQVRMRPTSMDGPEIPLYFVMEAASGFVDLEMPDEVMRISGSRAEFVRVPDNTIHEEKSLLFTESLAKAGFRFPAERAWANTSTRKPFDWGWFLLDAEGTLFHLMQVRGQARVRPVRKDFTPGVRYVQVEEHPGRHVFGLLVDREGRAYRMNFPDYDLRPLPMQDFNPSTMRLTWRRDPLVHQYTVEEKDALTMTITDHEDRVIRHMRMDLSPLRSGFARQSEAFFFPFRVFQSVPDSSYLTLRMVWNNDFLMARIMGVLVGLGFFVLWRWRQGIAWSNSPVDWLVIIACGFPGLMALIWAGSVPGQVKRPGRAV</sequence>
<keyword evidence="1" id="KW-0812">Transmembrane</keyword>
<comment type="caution">
    <text evidence="2">The sequence shown here is derived from an EMBL/GenBank/DDBJ whole genome shotgun (WGS) entry which is preliminary data.</text>
</comment>
<dbReference type="RefSeq" id="WP_265424651.1">
    <property type="nucleotide sequence ID" value="NZ_JAPFPW010000006.1"/>
</dbReference>
<proteinExistence type="predicted"/>
<keyword evidence="1" id="KW-0472">Membrane</keyword>
<keyword evidence="3" id="KW-1185">Reference proteome</keyword>